<evidence type="ECO:0000313" key="5">
    <source>
        <dbReference type="Proteomes" id="UP001597387"/>
    </source>
</evidence>
<evidence type="ECO:0000256" key="2">
    <source>
        <dbReference type="PROSITE-ProRule" id="PRU00169"/>
    </source>
</evidence>
<evidence type="ECO:0000313" key="4">
    <source>
        <dbReference type="EMBL" id="MFD2161775.1"/>
    </source>
</evidence>
<comment type="caution">
    <text evidence="4">The sequence shown here is derived from an EMBL/GenBank/DDBJ whole genome shotgun (WGS) entry which is preliminary data.</text>
</comment>
<dbReference type="Proteomes" id="UP001597387">
    <property type="component" value="Unassembled WGS sequence"/>
</dbReference>
<evidence type="ECO:0000259" key="3">
    <source>
        <dbReference type="PROSITE" id="PS50110"/>
    </source>
</evidence>
<proteinExistence type="predicted"/>
<dbReference type="InterPro" id="IPR001789">
    <property type="entry name" value="Sig_transdc_resp-reg_receiver"/>
</dbReference>
<reference evidence="5" key="1">
    <citation type="journal article" date="2019" name="Int. J. Syst. Evol. Microbiol.">
        <title>The Global Catalogue of Microorganisms (GCM) 10K type strain sequencing project: providing services to taxonomists for standard genome sequencing and annotation.</title>
        <authorList>
            <consortium name="The Broad Institute Genomics Platform"/>
            <consortium name="The Broad Institute Genome Sequencing Center for Infectious Disease"/>
            <person name="Wu L."/>
            <person name="Ma J."/>
        </authorList>
    </citation>
    <scope>NUCLEOTIDE SEQUENCE [LARGE SCALE GENOMIC DNA]</scope>
    <source>
        <strain evidence="5">KCTC 42217</strain>
    </source>
</reference>
<dbReference type="Pfam" id="PF00072">
    <property type="entry name" value="Response_reg"/>
    <property type="match status" value="1"/>
</dbReference>
<feature type="domain" description="Response regulatory" evidence="3">
    <location>
        <begin position="4"/>
        <end position="118"/>
    </location>
</feature>
<dbReference type="SUPFAM" id="SSF52172">
    <property type="entry name" value="CheY-like"/>
    <property type="match status" value="1"/>
</dbReference>
<name>A0ABW4ZIA9_9SPHI</name>
<dbReference type="SMART" id="SM00448">
    <property type="entry name" value="REC"/>
    <property type="match status" value="1"/>
</dbReference>
<protein>
    <submittedName>
        <fullName evidence="4">PleD family two-component system response regulator</fullName>
    </submittedName>
</protein>
<dbReference type="Gene3D" id="3.40.50.2300">
    <property type="match status" value="1"/>
</dbReference>
<dbReference type="InterPro" id="IPR011006">
    <property type="entry name" value="CheY-like_superfamily"/>
</dbReference>
<dbReference type="EMBL" id="JBHUHZ010000001">
    <property type="protein sequence ID" value="MFD2161775.1"/>
    <property type="molecule type" value="Genomic_DNA"/>
</dbReference>
<sequence length="128" mass="14183">MAKRVLVIDDDTAILEVIGGILSYEDYDVKTSVTPQDLDSDISEFNPDLILLDINLGSFNGLQICRTLKANPDTKHIPVIILSADDSIFDAIQIFGANDIILKPLDMNVLLETVGKYLLAPVIQLHRY</sequence>
<dbReference type="PROSITE" id="PS50110">
    <property type="entry name" value="RESPONSE_REGULATORY"/>
    <property type="match status" value="1"/>
</dbReference>
<dbReference type="PANTHER" id="PTHR44591">
    <property type="entry name" value="STRESS RESPONSE REGULATOR PROTEIN 1"/>
    <property type="match status" value="1"/>
</dbReference>
<evidence type="ECO:0000256" key="1">
    <source>
        <dbReference type="ARBA" id="ARBA00022553"/>
    </source>
</evidence>
<accession>A0ABW4ZIA9</accession>
<keyword evidence="5" id="KW-1185">Reference proteome</keyword>
<organism evidence="4 5">
    <name type="scientific">Paradesertivirga mongoliensis</name>
    <dbReference type="NCBI Taxonomy" id="2100740"/>
    <lineage>
        <taxon>Bacteria</taxon>
        <taxon>Pseudomonadati</taxon>
        <taxon>Bacteroidota</taxon>
        <taxon>Sphingobacteriia</taxon>
        <taxon>Sphingobacteriales</taxon>
        <taxon>Sphingobacteriaceae</taxon>
        <taxon>Paradesertivirga</taxon>
    </lineage>
</organism>
<keyword evidence="1 2" id="KW-0597">Phosphoprotein</keyword>
<dbReference type="PANTHER" id="PTHR44591:SF3">
    <property type="entry name" value="RESPONSE REGULATORY DOMAIN-CONTAINING PROTEIN"/>
    <property type="match status" value="1"/>
</dbReference>
<feature type="modified residue" description="4-aspartylphosphate" evidence="2">
    <location>
        <position position="53"/>
    </location>
</feature>
<gene>
    <name evidence="4" type="ORF">ACFSJU_05175</name>
</gene>
<dbReference type="InterPro" id="IPR050595">
    <property type="entry name" value="Bact_response_regulator"/>
</dbReference>
<dbReference type="RefSeq" id="WP_255898582.1">
    <property type="nucleotide sequence ID" value="NZ_JAFMZO010000001.1"/>
</dbReference>